<accession>A0A8H6CU22</accession>
<feature type="region of interest" description="Disordered" evidence="1">
    <location>
        <begin position="1"/>
        <end position="39"/>
    </location>
</feature>
<evidence type="ECO:0000256" key="1">
    <source>
        <dbReference type="SAM" id="MobiDB-lite"/>
    </source>
</evidence>
<proteinExistence type="predicted"/>
<reference evidence="2 3" key="1">
    <citation type="submission" date="2020-05" db="EMBL/GenBank/DDBJ databases">
        <title>Identification and distribution of gene clusters putatively required for synthesis of sphingolipid metabolism inhibitors in phylogenetically diverse species of the filamentous fungus Fusarium.</title>
        <authorList>
            <person name="Kim H.-S."/>
            <person name="Busman M."/>
            <person name="Brown D.W."/>
            <person name="Divon H."/>
            <person name="Uhlig S."/>
            <person name="Proctor R.H."/>
        </authorList>
    </citation>
    <scope>NUCLEOTIDE SEQUENCE [LARGE SCALE GENOMIC DNA]</scope>
    <source>
        <strain evidence="2 3">NRRL 25311</strain>
    </source>
</reference>
<feature type="compositionally biased region" description="Basic and acidic residues" evidence="1">
    <location>
        <begin position="1"/>
        <end position="16"/>
    </location>
</feature>
<keyword evidence="3" id="KW-1185">Reference proteome</keyword>
<dbReference type="EMBL" id="JAAOAK010000071">
    <property type="protein sequence ID" value="KAF5692069.1"/>
    <property type="molecule type" value="Genomic_DNA"/>
</dbReference>
<organism evidence="2 3">
    <name type="scientific">Fusarium denticulatum</name>
    <dbReference type="NCBI Taxonomy" id="48507"/>
    <lineage>
        <taxon>Eukaryota</taxon>
        <taxon>Fungi</taxon>
        <taxon>Dikarya</taxon>
        <taxon>Ascomycota</taxon>
        <taxon>Pezizomycotina</taxon>
        <taxon>Sordariomycetes</taxon>
        <taxon>Hypocreomycetidae</taxon>
        <taxon>Hypocreales</taxon>
        <taxon>Nectriaceae</taxon>
        <taxon>Fusarium</taxon>
        <taxon>Fusarium fujikuroi species complex</taxon>
    </lineage>
</organism>
<dbReference type="AlphaFoldDB" id="A0A8H6CU22"/>
<name>A0A8H6CU22_9HYPO</name>
<evidence type="ECO:0000313" key="3">
    <source>
        <dbReference type="Proteomes" id="UP000562682"/>
    </source>
</evidence>
<protein>
    <submittedName>
        <fullName evidence="2">Sterol uptake control 2</fullName>
    </submittedName>
</protein>
<gene>
    <name evidence="2" type="ORF">FDENT_3089</name>
</gene>
<sequence>MRSERRNQKLDIRAGERGMSPQLDNGSHVEASGPSTPSTLGEELILRNGSRLSSPVHISKTGAFNEYFQGLPSCSMTGLLEDLDQATSRLDQGREFSMLAQGFEALASSRTTVLLLHVFERFESSTTDSLTYLSVTAPLCLALDQPPQNNHQALVLETLVYHVAINSVFRPSYLRHYHDLTKIISLWSRSPVLESDGNLRGYVKAGLSAWLPIELFDILFKVSHLLHHRLSVAPSDMQARLQELRSRLNECQLGYREDPEQLEPIPAGQTLYLLARVRSGLTSLLWAITILGTGMTTIKSQDLIVLQAEAMNHFAGVRAVRSVVGFLSHTWGPRPLGRFAGGLKEQSHAVADGEKTFLLGLDILFEESAQNGDSVENGRLLDINSVIVLHEFNF</sequence>
<dbReference type="Proteomes" id="UP000562682">
    <property type="component" value="Unassembled WGS sequence"/>
</dbReference>
<evidence type="ECO:0000313" key="2">
    <source>
        <dbReference type="EMBL" id="KAF5692069.1"/>
    </source>
</evidence>
<comment type="caution">
    <text evidence="2">The sequence shown here is derived from an EMBL/GenBank/DDBJ whole genome shotgun (WGS) entry which is preliminary data.</text>
</comment>